<feature type="region of interest" description="Disordered" evidence="1">
    <location>
        <begin position="1"/>
        <end position="26"/>
    </location>
</feature>
<sequence length="62" mass="6445">IDHPPPWDSTPPAAPHPSGSCQAPPSLRLHRGLPDPCLVAVTLTRWFSVSTSGSTTICSAAV</sequence>
<evidence type="ECO:0000313" key="3">
    <source>
        <dbReference type="Proteomes" id="UP001529510"/>
    </source>
</evidence>
<feature type="non-terminal residue" evidence="2">
    <location>
        <position position="1"/>
    </location>
</feature>
<name>A0ABD0NVE2_CIRMR</name>
<keyword evidence="3" id="KW-1185">Reference proteome</keyword>
<gene>
    <name evidence="2" type="ORF">M9458_037671</name>
</gene>
<protein>
    <submittedName>
        <fullName evidence="2">Uncharacterized protein</fullName>
    </submittedName>
</protein>
<dbReference type="Proteomes" id="UP001529510">
    <property type="component" value="Unassembled WGS sequence"/>
</dbReference>
<dbReference type="EMBL" id="JAMKFB020000019">
    <property type="protein sequence ID" value="KAL0165827.1"/>
    <property type="molecule type" value="Genomic_DNA"/>
</dbReference>
<organism evidence="2 3">
    <name type="scientific">Cirrhinus mrigala</name>
    <name type="common">Mrigala</name>
    <dbReference type="NCBI Taxonomy" id="683832"/>
    <lineage>
        <taxon>Eukaryota</taxon>
        <taxon>Metazoa</taxon>
        <taxon>Chordata</taxon>
        <taxon>Craniata</taxon>
        <taxon>Vertebrata</taxon>
        <taxon>Euteleostomi</taxon>
        <taxon>Actinopterygii</taxon>
        <taxon>Neopterygii</taxon>
        <taxon>Teleostei</taxon>
        <taxon>Ostariophysi</taxon>
        <taxon>Cypriniformes</taxon>
        <taxon>Cyprinidae</taxon>
        <taxon>Labeoninae</taxon>
        <taxon>Labeonini</taxon>
        <taxon>Cirrhinus</taxon>
    </lineage>
</organism>
<evidence type="ECO:0000256" key="1">
    <source>
        <dbReference type="SAM" id="MobiDB-lite"/>
    </source>
</evidence>
<feature type="non-terminal residue" evidence="2">
    <location>
        <position position="62"/>
    </location>
</feature>
<reference evidence="2 3" key="1">
    <citation type="submission" date="2024-05" db="EMBL/GenBank/DDBJ databases">
        <title>Genome sequencing and assembly of Indian major carp, Cirrhinus mrigala (Hamilton, 1822).</title>
        <authorList>
            <person name="Mohindra V."/>
            <person name="Chowdhury L.M."/>
            <person name="Lal K."/>
            <person name="Jena J.K."/>
        </authorList>
    </citation>
    <scope>NUCLEOTIDE SEQUENCE [LARGE SCALE GENOMIC DNA]</scope>
    <source>
        <strain evidence="2">CM1030</strain>
        <tissue evidence="2">Blood</tissue>
    </source>
</reference>
<accession>A0ABD0NVE2</accession>
<comment type="caution">
    <text evidence="2">The sequence shown here is derived from an EMBL/GenBank/DDBJ whole genome shotgun (WGS) entry which is preliminary data.</text>
</comment>
<proteinExistence type="predicted"/>
<feature type="compositionally biased region" description="Pro residues" evidence="1">
    <location>
        <begin position="1"/>
        <end position="15"/>
    </location>
</feature>
<dbReference type="AlphaFoldDB" id="A0ABD0NVE2"/>
<evidence type="ECO:0000313" key="2">
    <source>
        <dbReference type="EMBL" id="KAL0165827.1"/>
    </source>
</evidence>